<keyword evidence="2 4" id="KW-0012">Acyltransferase</keyword>
<evidence type="ECO:0000256" key="1">
    <source>
        <dbReference type="ARBA" id="ARBA00022679"/>
    </source>
</evidence>
<accession>A0ABW0JQR6</accession>
<sequence length="150" mass="16712">MPIQIRQATILDLDAVAPLFDSYRQFYGQPADLARAQDFLAERIRLHESVILLAHDDEDGEWLGFTQLYPLFSSVRTVRTWLLNDLFVAAAARRRGVAKALLDAAAGHARALGAASLSLSTALDNAPAQALYESMGWERDRQFCEYSLTL</sequence>
<reference evidence="5" key="1">
    <citation type="journal article" date="2019" name="Int. J. Syst. Evol. Microbiol.">
        <title>The Global Catalogue of Microorganisms (GCM) 10K type strain sequencing project: providing services to taxonomists for standard genome sequencing and annotation.</title>
        <authorList>
            <consortium name="The Broad Institute Genomics Platform"/>
            <consortium name="The Broad Institute Genome Sequencing Center for Infectious Disease"/>
            <person name="Wu L."/>
            <person name="Ma J."/>
        </authorList>
    </citation>
    <scope>NUCLEOTIDE SEQUENCE [LARGE SCALE GENOMIC DNA]</scope>
    <source>
        <strain evidence="5">JCM 17130</strain>
    </source>
</reference>
<dbReference type="Proteomes" id="UP001596013">
    <property type="component" value="Unassembled WGS sequence"/>
</dbReference>
<dbReference type="InterPro" id="IPR016181">
    <property type="entry name" value="Acyl_CoA_acyltransferase"/>
</dbReference>
<proteinExistence type="predicted"/>
<dbReference type="PANTHER" id="PTHR43877:SF2">
    <property type="entry name" value="AMINOALKYLPHOSPHONATE N-ACETYLTRANSFERASE-RELATED"/>
    <property type="match status" value="1"/>
</dbReference>
<comment type="caution">
    <text evidence="4">The sequence shown here is derived from an EMBL/GenBank/DDBJ whole genome shotgun (WGS) entry which is preliminary data.</text>
</comment>
<dbReference type="EMBL" id="JBHSMK010000009">
    <property type="protein sequence ID" value="MFC5438006.1"/>
    <property type="molecule type" value="Genomic_DNA"/>
</dbReference>
<evidence type="ECO:0000313" key="5">
    <source>
        <dbReference type="Proteomes" id="UP001596013"/>
    </source>
</evidence>
<evidence type="ECO:0000256" key="2">
    <source>
        <dbReference type="ARBA" id="ARBA00023315"/>
    </source>
</evidence>
<protein>
    <submittedName>
        <fullName evidence="4">GNAT family N-acetyltransferase</fullName>
        <ecNumber evidence="4">2.3.-.-</ecNumber>
    </submittedName>
</protein>
<evidence type="ECO:0000313" key="4">
    <source>
        <dbReference type="EMBL" id="MFC5438006.1"/>
    </source>
</evidence>
<evidence type="ECO:0000259" key="3">
    <source>
        <dbReference type="PROSITE" id="PS51186"/>
    </source>
</evidence>
<dbReference type="PROSITE" id="PS51186">
    <property type="entry name" value="GNAT"/>
    <property type="match status" value="1"/>
</dbReference>
<dbReference type="RefSeq" id="WP_377306597.1">
    <property type="nucleotide sequence ID" value="NZ_JBHSMK010000009.1"/>
</dbReference>
<feature type="domain" description="N-acetyltransferase" evidence="3">
    <location>
        <begin position="3"/>
        <end position="150"/>
    </location>
</feature>
<dbReference type="PANTHER" id="PTHR43877">
    <property type="entry name" value="AMINOALKYLPHOSPHONATE N-ACETYLTRANSFERASE-RELATED-RELATED"/>
    <property type="match status" value="1"/>
</dbReference>
<dbReference type="GO" id="GO:0016746">
    <property type="term" value="F:acyltransferase activity"/>
    <property type="evidence" value="ECO:0007669"/>
    <property type="project" value="UniProtKB-KW"/>
</dbReference>
<keyword evidence="5" id="KW-1185">Reference proteome</keyword>
<dbReference type="Gene3D" id="3.40.630.30">
    <property type="match status" value="1"/>
</dbReference>
<dbReference type="Pfam" id="PF00583">
    <property type="entry name" value="Acetyltransf_1"/>
    <property type="match status" value="1"/>
</dbReference>
<dbReference type="EC" id="2.3.-.-" evidence="4"/>
<organism evidence="4 5">
    <name type="scientific">Rhodanobacter umsongensis</name>
    <dbReference type="NCBI Taxonomy" id="633153"/>
    <lineage>
        <taxon>Bacteria</taxon>
        <taxon>Pseudomonadati</taxon>
        <taxon>Pseudomonadota</taxon>
        <taxon>Gammaproteobacteria</taxon>
        <taxon>Lysobacterales</taxon>
        <taxon>Rhodanobacteraceae</taxon>
        <taxon>Rhodanobacter</taxon>
    </lineage>
</organism>
<gene>
    <name evidence="4" type="ORF">ACFPME_15705</name>
</gene>
<dbReference type="InterPro" id="IPR050832">
    <property type="entry name" value="Bact_Acetyltransf"/>
</dbReference>
<dbReference type="SUPFAM" id="SSF55729">
    <property type="entry name" value="Acyl-CoA N-acyltransferases (Nat)"/>
    <property type="match status" value="1"/>
</dbReference>
<keyword evidence="1 4" id="KW-0808">Transferase</keyword>
<dbReference type="InterPro" id="IPR000182">
    <property type="entry name" value="GNAT_dom"/>
</dbReference>
<name>A0ABW0JQR6_9GAMM</name>